<name>A0A3B0XAE4_9ZZZZ</name>
<feature type="transmembrane region" description="Helical" evidence="1">
    <location>
        <begin position="21"/>
        <end position="45"/>
    </location>
</feature>
<reference evidence="2" key="1">
    <citation type="submission" date="2018-06" db="EMBL/GenBank/DDBJ databases">
        <authorList>
            <person name="Zhirakovskaya E."/>
        </authorList>
    </citation>
    <scope>NUCLEOTIDE SEQUENCE</scope>
</reference>
<protein>
    <recommendedName>
        <fullName evidence="3">Type IV fimbrial biogenesis protein PilW</fullName>
    </recommendedName>
</protein>
<dbReference type="GO" id="GO:0043683">
    <property type="term" value="P:type IV pilus assembly"/>
    <property type="evidence" value="ECO:0007669"/>
    <property type="project" value="InterPro"/>
</dbReference>
<dbReference type="InterPro" id="IPR012902">
    <property type="entry name" value="N_methyl_site"/>
</dbReference>
<dbReference type="InterPro" id="IPR032092">
    <property type="entry name" value="PilW"/>
</dbReference>
<keyword evidence="1" id="KW-1133">Transmembrane helix</keyword>
<dbReference type="AlphaFoldDB" id="A0A3B0XAE4"/>
<sequence length="403" mass="43943">MNMISKNKVYAKKSGVNKAQSGFTILEILVALVLGVAILTAAISMQMQHRKGFKLSNNKLQMQTNAKFAIEFINQSLRSTGNMGCRNGKELSNGAVRKVAEECNGGVCIALNNPEVAYADFRTGFELLGYEYAGGLVPSPPTAFTFVSNSEYNADSDIITVAGGYGEVYPLSEDEIKPVDDGFQLDISNIKQIRLKQSQYGLLSSCKGAYFFKVTSPNGSIDAGVIKWEGGSAGDDNATGQVDKFADLVGGIGGAREFRRAAVTSYFVGMNPLNDPQGVPYLYQDVDGQSKRLVKGVEEIQILYGLSFDPKRRNIADRYVTADVIAAETTATNNLWAQVVSVRIGLIMRSEKEVYSTDQTQTMTLECVNYTQAVKTDKYSRSTYCAEVSIRNRLIGARVGEKV</sequence>
<keyword evidence="1" id="KW-0472">Membrane</keyword>
<evidence type="ECO:0008006" key="3">
    <source>
        <dbReference type="Google" id="ProtNLM"/>
    </source>
</evidence>
<dbReference type="Pfam" id="PF16074">
    <property type="entry name" value="PilW"/>
    <property type="match status" value="1"/>
</dbReference>
<evidence type="ECO:0000256" key="1">
    <source>
        <dbReference type="SAM" id="Phobius"/>
    </source>
</evidence>
<organism evidence="2">
    <name type="scientific">hydrothermal vent metagenome</name>
    <dbReference type="NCBI Taxonomy" id="652676"/>
    <lineage>
        <taxon>unclassified sequences</taxon>
        <taxon>metagenomes</taxon>
        <taxon>ecological metagenomes</taxon>
    </lineage>
</organism>
<proteinExistence type="predicted"/>
<gene>
    <name evidence="2" type="ORF">MNBD_GAMMA08-41</name>
</gene>
<keyword evidence="1" id="KW-0812">Transmembrane</keyword>
<dbReference type="EMBL" id="UOFH01000309">
    <property type="protein sequence ID" value="VAW65208.1"/>
    <property type="molecule type" value="Genomic_DNA"/>
</dbReference>
<accession>A0A3B0XAE4</accession>
<evidence type="ECO:0000313" key="2">
    <source>
        <dbReference type="EMBL" id="VAW65208.1"/>
    </source>
</evidence>
<dbReference type="Pfam" id="PF07963">
    <property type="entry name" value="N_methyl"/>
    <property type="match status" value="1"/>
</dbReference>